<keyword evidence="3" id="KW-0238">DNA-binding</keyword>
<feature type="domain" description="HTH merR-type" evidence="2">
    <location>
        <begin position="47"/>
        <end position="100"/>
    </location>
</feature>
<accession>A0A840PNX7</accession>
<feature type="region of interest" description="Disordered" evidence="1">
    <location>
        <begin position="433"/>
        <end position="463"/>
    </location>
</feature>
<dbReference type="Proteomes" id="UP000578449">
    <property type="component" value="Unassembled WGS sequence"/>
</dbReference>
<gene>
    <name evidence="3" type="ORF">HNP84_009517</name>
</gene>
<feature type="compositionally biased region" description="Basic and acidic residues" evidence="1">
    <location>
        <begin position="238"/>
        <end position="260"/>
    </location>
</feature>
<evidence type="ECO:0000313" key="3">
    <source>
        <dbReference type="EMBL" id="MBB5139753.1"/>
    </source>
</evidence>
<protein>
    <submittedName>
        <fullName evidence="3">DNA-binding transcriptional MerR regulator</fullName>
    </submittedName>
</protein>
<feature type="compositionally biased region" description="Gly residues" evidence="1">
    <location>
        <begin position="440"/>
        <end position="450"/>
    </location>
</feature>
<dbReference type="EMBL" id="JACHGN010000032">
    <property type="protein sequence ID" value="MBB5139753.1"/>
    <property type="molecule type" value="Genomic_DNA"/>
</dbReference>
<feature type="compositionally biased region" description="Basic and acidic residues" evidence="1">
    <location>
        <begin position="203"/>
        <end position="216"/>
    </location>
</feature>
<evidence type="ECO:0000313" key="4">
    <source>
        <dbReference type="Proteomes" id="UP000578449"/>
    </source>
</evidence>
<reference evidence="3 4" key="1">
    <citation type="submission" date="2020-08" db="EMBL/GenBank/DDBJ databases">
        <title>Genomic Encyclopedia of Type Strains, Phase IV (KMG-IV): sequencing the most valuable type-strain genomes for metagenomic binning, comparative biology and taxonomic classification.</title>
        <authorList>
            <person name="Goeker M."/>
        </authorList>
    </citation>
    <scope>NUCLEOTIDE SEQUENCE [LARGE SCALE GENOMIC DNA]</scope>
    <source>
        <strain evidence="3 4">DSM 45615</strain>
    </source>
</reference>
<comment type="caution">
    <text evidence="3">The sequence shown here is derived from an EMBL/GenBank/DDBJ whole genome shotgun (WGS) entry which is preliminary data.</text>
</comment>
<feature type="compositionally biased region" description="Pro residues" evidence="1">
    <location>
        <begin position="342"/>
        <end position="379"/>
    </location>
</feature>
<dbReference type="AlphaFoldDB" id="A0A840PNX7"/>
<sequence length="463" mass="47653">MSETWTITELAEHAAGVLRAAPAPGATGAQEAARQLNGRVREVPGERLIRWYTTIGLVDPPLTRRGRIALYGRRHLLQLVAIKRLQASGRSIADIQAELSGATDAHLAHVAGLPAATDPAPTPPTRRDRFWTSPHPVDTHTAADIRTGGDVRQGADVRAATDTWDNISGTGRPHATRGAGEHPASLGHRDGEERPAPAQDHAGNARDLDGHGHTEPARPGGRTGTGPADLGGTGRLHAAREPGEHPAPPGHRDSEERPAPARDSSGAPRAGERTTPAGDRDGEGRLFAGGRRGGGEWAVPGGGRSGEERPIGPLPPLGGTPPIAPLPTVVPRRERGAVPQDPGQPYPVPPYPAPPAPEPAPVPGGPEPDLPGAPQPPVSAVPMSGVRIWPGVTVLLEGAGRPLSSDDLAAIAEAASPLLDVLRRRGLIAPAAIAPRRGGPAPGTGIGGGSGDDDDETGARRPL</sequence>
<dbReference type="InterPro" id="IPR000551">
    <property type="entry name" value="MerR-type_HTH_dom"/>
</dbReference>
<evidence type="ECO:0000256" key="1">
    <source>
        <dbReference type="SAM" id="MobiDB-lite"/>
    </source>
</evidence>
<dbReference type="GO" id="GO:0003677">
    <property type="term" value="F:DNA binding"/>
    <property type="evidence" value="ECO:0007669"/>
    <property type="project" value="UniProtKB-KW"/>
</dbReference>
<proteinExistence type="predicted"/>
<evidence type="ECO:0000259" key="2">
    <source>
        <dbReference type="Pfam" id="PF13411"/>
    </source>
</evidence>
<dbReference type="Pfam" id="PF13411">
    <property type="entry name" value="MerR_1"/>
    <property type="match status" value="1"/>
</dbReference>
<feature type="compositionally biased region" description="Gly residues" evidence="1">
    <location>
        <begin position="221"/>
        <end position="234"/>
    </location>
</feature>
<dbReference type="GO" id="GO:0006355">
    <property type="term" value="P:regulation of DNA-templated transcription"/>
    <property type="evidence" value="ECO:0007669"/>
    <property type="project" value="InterPro"/>
</dbReference>
<feature type="compositionally biased region" description="Gly residues" evidence="1">
    <location>
        <begin position="290"/>
        <end position="304"/>
    </location>
</feature>
<feature type="compositionally biased region" description="Pro residues" evidence="1">
    <location>
        <begin position="312"/>
        <end position="325"/>
    </location>
</feature>
<dbReference type="RefSeq" id="WP_246519504.1">
    <property type="nucleotide sequence ID" value="NZ_BAABIX010000034.1"/>
</dbReference>
<feature type="region of interest" description="Disordered" evidence="1">
    <location>
        <begin position="114"/>
        <end position="379"/>
    </location>
</feature>
<keyword evidence="4" id="KW-1185">Reference proteome</keyword>
<feature type="compositionally biased region" description="Basic and acidic residues" evidence="1">
    <location>
        <begin position="137"/>
        <end position="155"/>
    </location>
</feature>
<name>A0A840PNX7_9ACTN</name>
<dbReference type="Gene3D" id="1.10.1660.10">
    <property type="match status" value="1"/>
</dbReference>
<organism evidence="3 4">
    <name type="scientific">Thermocatellispora tengchongensis</name>
    <dbReference type="NCBI Taxonomy" id="1073253"/>
    <lineage>
        <taxon>Bacteria</taxon>
        <taxon>Bacillati</taxon>
        <taxon>Actinomycetota</taxon>
        <taxon>Actinomycetes</taxon>
        <taxon>Streptosporangiales</taxon>
        <taxon>Streptosporangiaceae</taxon>
        <taxon>Thermocatellispora</taxon>
    </lineage>
</organism>
<dbReference type="InterPro" id="IPR009061">
    <property type="entry name" value="DNA-bd_dom_put_sf"/>
</dbReference>
<dbReference type="SUPFAM" id="SSF46955">
    <property type="entry name" value="Putative DNA-binding domain"/>
    <property type="match status" value="1"/>
</dbReference>